<evidence type="ECO:0000256" key="5">
    <source>
        <dbReference type="ARBA" id="ARBA00022801"/>
    </source>
</evidence>
<evidence type="ECO:0000313" key="9">
    <source>
        <dbReference type="EMBL" id="MFK7642730.1"/>
    </source>
</evidence>
<evidence type="ECO:0000256" key="3">
    <source>
        <dbReference type="ARBA" id="ARBA00007275"/>
    </source>
</evidence>
<dbReference type="GO" id="GO:0016787">
    <property type="term" value="F:hydrolase activity"/>
    <property type="evidence" value="ECO:0007669"/>
    <property type="project" value="UniProtKB-KW"/>
</dbReference>
<dbReference type="InterPro" id="IPR015797">
    <property type="entry name" value="NUDIX_hydrolase-like_dom_sf"/>
</dbReference>
<reference evidence="9 10" key="1">
    <citation type="submission" date="2024-11" db="EMBL/GenBank/DDBJ databases">
        <authorList>
            <person name="Mikucki A.G."/>
            <person name="Kahler C.M."/>
        </authorList>
    </citation>
    <scope>NUCLEOTIDE SEQUENCE [LARGE SCALE GENOMIC DNA]</scope>
    <source>
        <strain evidence="9 10">EXNM717</strain>
    </source>
</reference>
<evidence type="ECO:0000256" key="1">
    <source>
        <dbReference type="ARBA" id="ARBA00000847"/>
    </source>
</evidence>
<comment type="cofactor">
    <cofactor evidence="2">
        <name>Mg(2+)</name>
        <dbReference type="ChEBI" id="CHEBI:18420"/>
    </cofactor>
</comment>
<sequence>MDLKETKVGSEPIYEGSFVSISRDTVRLANGNESKRIVIRHPGAASVLAETENGEIVLVRQWRYAVGEAVLELPAGKLDVAGEDPAECALRELAEETPYTADSVKLLHTFYTAVGFCDEKMYLYQAQGVRLGSTLSNDADEITETVLMNREAVKAALENDEIHDAKTLVGLQYWLMHTK</sequence>
<comment type="catalytic activity">
    <reaction evidence="1">
        <text>GDP-alpha-D-mannose + H2O = alpha-D-mannose 1-phosphate + GMP + 2 H(+)</text>
        <dbReference type="Rhea" id="RHEA:27978"/>
        <dbReference type="ChEBI" id="CHEBI:15377"/>
        <dbReference type="ChEBI" id="CHEBI:15378"/>
        <dbReference type="ChEBI" id="CHEBI:57527"/>
        <dbReference type="ChEBI" id="CHEBI:58115"/>
        <dbReference type="ChEBI" id="CHEBI:58409"/>
    </reaction>
</comment>
<keyword evidence="5 9" id="KW-0378">Hydrolase</keyword>
<feature type="domain" description="Nudix hydrolase" evidence="8">
    <location>
        <begin position="39"/>
        <end position="170"/>
    </location>
</feature>
<dbReference type="RefSeq" id="WP_405386731.1">
    <property type="nucleotide sequence ID" value="NZ_JBJGEB010000010.1"/>
</dbReference>
<organism evidence="9 10">
    <name type="scientific">Neisseria oralis</name>
    <dbReference type="NCBI Taxonomy" id="1107316"/>
    <lineage>
        <taxon>Bacteria</taxon>
        <taxon>Pseudomonadati</taxon>
        <taxon>Pseudomonadota</taxon>
        <taxon>Betaproteobacteria</taxon>
        <taxon>Neisseriales</taxon>
        <taxon>Neisseriaceae</taxon>
        <taxon>Neisseria</taxon>
    </lineage>
</organism>
<evidence type="ECO:0000256" key="4">
    <source>
        <dbReference type="ARBA" id="ARBA00016377"/>
    </source>
</evidence>
<comment type="similarity">
    <text evidence="3">Belongs to the Nudix hydrolase family. NudK subfamily.</text>
</comment>
<dbReference type="PANTHER" id="PTHR11839:SF18">
    <property type="entry name" value="NUDIX HYDROLASE DOMAIN-CONTAINING PROTEIN"/>
    <property type="match status" value="1"/>
</dbReference>
<evidence type="ECO:0000256" key="2">
    <source>
        <dbReference type="ARBA" id="ARBA00001946"/>
    </source>
</evidence>
<gene>
    <name evidence="9" type="ORF">ACI43T_09545</name>
</gene>
<dbReference type="SUPFAM" id="SSF55811">
    <property type="entry name" value="Nudix"/>
    <property type="match status" value="1"/>
</dbReference>
<keyword evidence="10" id="KW-1185">Reference proteome</keyword>
<name>A0ABW8Q6P0_9NEIS</name>
<accession>A0ABW8Q6P0</accession>
<evidence type="ECO:0000313" key="10">
    <source>
        <dbReference type="Proteomes" id="UP001621964"/>
    </source>
</evidence>
<dbReference type="EMBL" id="JBJGEB010000010">
    <property type="protein sequence ID" value="MFK7642730.1"/>
    <property type="molecule type" value="Genomic_DNA"/>
</dbReference>
<dbReference type="InterPro" id="IPR000086">
    <property type="entry name" value="NUDIX_hydrolase_dom"/>
</dbReference>
<dbReference type="PROSITE" id="PS51462">
    <property type="entry name" value="NUDIX"/>
    <property type="match status" value="1"/>
</dbReference>
<evidence type="ECO:0000256" key="7">
    <source>
        <dbReference type="ARBA" id="ARBA00032272"/>
    </source>
</evidence>
<dbReference type="PANTHER" id="PTHR11839">
    <property type="entry name" value="UDP/ADP-SUGAR PYROPHOSPHATASE"/>
    <property type="match status" value="1"/>
</dbReference>
<evidence type="ECO:0000256" key="6">
    <source>
        <dbReference type="ARBA" id="ARBA00032162"/>
    </source>
</evidence>
<dbReference type="Gene3D" id="3.90.79.10">
    <property type="entry name" value="Nucleoside Triphosphate Pyrophosphohydrolase"/>
    <property type="match status" value="1"/>
</dbReference>
<proteinExistence type="inferred from homology"/>
<evidence type="ECO:0000259" key="8">
    <source>
        <dbReference type="PROSITE" id="PS51462"/>
    </source>
</evidence>
<comment type="caution">
    <text evidence="9">The sequence shown here is derived from an EMBL/GenBank/DDBJ whole genome shotgun (WGS) entry which is preliminary data.</text>
</comment>
<dbReference type="Proteomes" id="UP001621964">
    <property type="component" value="Unassembled WGS sequence"/>
</dbReference>
<dbReference type="CDD" id="cd03424">
    <property type="entry name" value="NUDIX_ADPRase_Nudt5_UGPPase_Nudt14"/>
    <property type="match status" value="1"/>
</dbReference>
<dbReference type="Pfam" id="PF00293">
    <property type="entry name" value="NUDIX"/>
    <property type="match status" value="1"/>
</dbReference>
<protein>
    <recommendedName>
        <fullName evidence="4">GDP-mannose pyrophosphatase</fullName>
    </recommendedName>
    <alternativeName>
        <fullName evidence="6">GDP-mannose hydrolase</fullName>
    </alternativeName>
    <alternativeName>
        <fullName evidence="7">GDPMK</fullName>
    </alternativeName>
</protein>